<dbReference type="OrthoDB" id="2162799at2759"/>
<evidence type="ECO:0000313" key="3">
    <source>
        <dbReference type="Proteomes" id="UP001151518"/>
    </source>
</evidence>
<feature type="region of interest" description="Disordered" evidence="1">
    <location>
        <begin position="28"/>
        <end position="63"/>
    </location>
</feature>
<organism evidence="2 3">
    <name type="scientific">Coemansia spiralis</name>
    <dbReference type="NCBI Taxonomy" id="417178"/>
    <lineage>
        <taxon>Eukaryota</taxon>
        <taxon>Fungi</taxon>
        <taxon>Fungi incertae sedis</taxon>
        <taxon>Zoopagomycota</taxon>
        <taxon>Kickxellomycotina</taxon>
        <taxon>Kickxellomycetes</taxon>
        <taxon>Kickxellales</taxon>
        <taxon>Kickxellaceae</taxon>
        <taxon>Coemansia</taxon>
    </lineage>
</organism>
<gene>
    <name evidence="2" type="ORF">GGI25_000989</name>
</gene>
<dbReference type="Proteomes" id="UP001151518">
    <property type="component" value="Unassembled WGS sequence"/>
</dbReference>
<evidence type="ECO:0000256" key="1">
    <source>
        <dbReference type="SAM" id="MobiDB-lite"/>
    </source>
</evidence>
<evidence type="ECO:0000313" key="2">
    <source>
        <dbReference type="EMBL" id="KAJ2680100.1"/>
    </source>
</evidence>
<dbReference type="AlphaFoldDB" id="A0A9W8GAU3"/>
<reference evidence="2" key="1">
    <citation type="submission" date="2022-07" db="EMBL/GenBank/DDBJ databases">
        <title>Phylogenomic reconstructions and comparative analyses of Kickxellomycotina fungi.</title>
        <authorList>
            <person name="Reynolds N.K."/>
            <person name="Stajich J.E."/>
            <person name="Barry K."/>
            <person name="Grigoriev I.V."/>
            <person name="Crous P."/>
            <person name="Smith M.E."/>
        </authorList>
    </citation>
    <scope>NUCLEOTIDE SEQUENCE</scope>
    <source>
        <strain evidence="2">NRRL 3115</strain>
    </source>
</reference>
<comment type="caution">
    <text evidence="2">The sequence shown here is derived from an EMBL/GenBank/DDBJ whole genome shotgun (WGS) entry which is preliminary data.</text>
</comment>
<dbReference type="EMBL" id="JANBTW010000007">
    <property type="protein sequence ID" value="KAJ2680100.1"/>
    <property type="molecule type" value="Genomic_DNA"/>
</dbReference>
<protein>
    <submittedName>
        <fullName evidence="2">Uncharacterized protein</fullName>
    </submittedName>
</protein>
<accession>A0A9W8GAU3</accession>
<sequence length="707" mass="78193">MDSSYWLESASMALATLENALLGESTRIPTSSQKLAKRPAESRKHTRRAPSDAMSDIESYGAPVKRRRESINNGSRVAATGFGGVLKPSTKCRKITSVLSSHFARSLSMNSSSCDASSSLSAAASDGDASMHVDTANKGISFFMPSCSSSSSSSPYFSSASPLEPLKLCEATTLSAGDGMQGRELKHLFTGRSLKARGKTKAGFKEDERYIHEQKASDQLGYSMDLDNDDTPISSGIPGDDLYDSDEDAEAIGVFALLLQPLQHEMYPDNKGALQAAVQQWALRQSHENNDVRSPAMLLEELDQRITEFKHLLMLLLGQVKGSTKEQQLPLLQGERLHEFYKNGCKIASIGEWLHKRRFPFLSVVLPDLRQELPLLQSIIQISQIIEDMYRVLQWAPEFSTSLKDMSMQYEELVRAKKALYRDFLAQDGLAWKTIGLPVDSILLLRVRQWFASVTEQCMARIAHVYECHAKSASAYRKEELSADALNQCSYQVLRTAAQCAVLCGNCFPDLAPHIFFIVSECVLWTSNKFRYSAQAEQKHNFSGSFGATEPSKSKSSVLTNALCRGKQLDSRALRLVQACERTLKLLSYTRTAVTMESTPFDYPPLSNEHIVKSVSSALQTLSSALVEMSWTLAEILAAFRLDGRLDYPSGAAVLFVDLVVRFAKKIVYFGGASVAAKPEIQGHLRQMQKFLDTIDSTNGGSVAIYY</sequence>
<name>A0A9W8GAU3_9FUNG</name>
<proteinExistence type="predicted"/>